<comment type="caution">
    <text evidence="1">The sequence shown here is derived from an EMBL/GenBank/DDBJ whole genome shotgun (WGS) entry which is preliminary data.</text>
</comment>
<dbReference type="Gene3D" id="1.10.4010.10">
    <property type="entry name" value="Type II deoxyuridine triphosphatase"/>
    <property type="match status" value="1"/>
</dbReference>
<dbReference type="Pfam" id="PF08761">
    <property type="entry name" value="dUTPase_2"/>
    <property type="match status" value="1"/>
</dbReference>
<gene>
    <name evidence="1" type="ORF">JN00_0184</name>
</gene>
<dbReference type="PIRSF" id="PIRSF030140">
    <property type="entry name" value="UCP030140"/>
    <property type="match status" value="1"/>
</dbReference>
<name>A0A3M0AJ52_9BACT</name>
<dbReference type="InterPro" id="IPR016947">
    <property type="entry name" value="UCP030140"/>
</dbReference>
<dbReference type="RefSeq" id="WP_277870174.1">
    <property type="nucleotide sequence ID" value="NZ_CP137846.1"/>
</dbReference>
<accession>A0A3M0AJ52</accession>
<protein>
    <submittedName>
        <fullName evidence="1">Dimeric dUTPase (All-alpha-NTP-PPase superfamily)</fullName>
    </submittedName>
</protein>
<organism evidence="1 2">
    <name type="scientific">Metamycoplasma subdolum</name>
    <dbReference type="NCBI Taxonomy" id="92407"/>
    <lineage>
        <taxon>Bacteria</taxon>
        <taxon>Bacillati</taxon>
        <taxon>Mycoplasmatota</taxon>
        <taxon>Mycoplasmoidales</taxon>
        <taxon>Metamycoplasmataceae</taxon>
        <taxon>Metamycoplasma</taxon>
    </lineage>
</organism>
<reference evidence="1 2" key="1">
    <citation type="submission" date="2018-10" db="EMBL/GenBank/DDBJ databases">
        <title>Genomic Encyclopedia of Archaeal and Bacterial Type Strains, Phase II (KMG-II): from individual species to whole genera.</title>
        <authorList>
            <person name="Goeker M."/>
        </authorList>
    </citation>
    <scope>NUCLEOTIDE SEQUENCE [LARGE SCALE GENOMIC DNA]</scope>
    <source>
        <strain evidence="1 2">ATCC 29870</strain>
    </source>
</reference>
<dbReference type="InterPro" id="IPR014871">
    <property type="entry name" value="dUTPase/dCTP_pyrophosphatase"/>
</dbReference>
<dbReference type="EMBL" id="REFI01000005">
    <property type="protein sequence ID" value="RMA79132.1"/>
    <property type="molecule type" value="Genomic_DNA"/>
</dbReference>
<dbReference type="SUPFAM" id="SSF101386">
    <property type="entry name" value="all-alpha NTP pyrophosphatases"/>
    <property type="match status" value="1"/>
</dbReference>
<evidence type="ECO:0000313" key="1">
    <source>
        <dbReference type="EMBL" id="RMA79132.1"/>
    </source>
</evidence>
<dbReference type="AlphaFoldDB" id="A0A3M0AJ52"/>
<dbReference type="Proteomes" id="UP000267246">
    <property type="component" value="Unassembled WGS sequence"/>
</dbReference>
<keyword evidence="2" id="KW-1185">Reference proteome</keyword>
<sequence length="163" mass="19102">MKIKLEKIFELQRELDESLNDKVKSIGDENIDVKRIIALLVELGEFANEVKLFKYWKKQKALSYDKVYEECADVLHFISSIATKNNVKNEIEILIFNNDFSLQLAEVYKLFVQLLDNKNEDSILKAFGAFLGLTKIVNLDLKKIEDAYIRKNKINHDRIKNNY</sequence>
<evidence type="ECO:0000313" key="2">
    <source>
        <dbReference type="Proteomes" id="UP000267246"/>
    </source>
</evidence>
<dbReference type="CDD" id="cd11527">
    <property type="entry name" value="NTP-PPase_dUTPase"/>
    <property type="match status" value="1"/>
</dbReference>
<proteinExistence type="predicted"/>